<proteinExistence type="predicted"/>
<comment type="caution">
    <text evidence="1">The sequence shown here is derived from an EMBL/GenBank/DDBJ whole genome shotgun (WGS) entry which is preliminary data.</text>
</comment>
<keyword evidence="2" id="KW-1185">Reference proteome</keyword>
<protein>
    <submittedName>
        <fullName evidence="1">Uncharacterized protein</fullName>
    </submittedName>
</protein>
<reference evidence="1" key="1">
    <citation type="submission" date="2022-06" db="EMBL/GenBank/DDBJ databases">
        <title>Fusarium solani species complex genomes reveal bases of compartmentalisation and animal pathogenesis.</title>
        <authorList>
            <person name="Tsai I.J."/>
        </authorList>
    </citation>
    <scope>NUCLEOTIDE SEQUENCE</scope>
    <source>
        <strain evidence="1">Fu6.1</strain>
    </source>
</reference>
<gene>
    <name evidence="1" type="ORF">NCS57_00442900</name>
</gene>
<accession>A0ACC0R5P3</accession>
<evidence type="ECO:0000313" key="1">
    <source>
        <dbReference type="EMBL" id="KAI8675418.1"/>
    </source>
</evidence>
<sequence length="509" mass="58868">MTDDQLTQFMKKHRDSTGIYSLPVDGWEKLSKDERERLASRLKSKGRVISLHSEPSSQPLDLDDLDARLRQVPPNEQNERWKDFRKWQKDNRGLEDENDTYDAHVKEATFWAKRIKLDWARADFEDKLKRNPLCLEAEWRYEMKARNRQRLRCRERDCNGFADYFEAVKRRLASHGMARPFEFKEDPTQQDQLTTWIEYLGYEYWCLDEHAGDMERLAPKHDEAWKRLVDAKIVGPHETIDDIRSMRGSLQRENDAQQAHTEVRTAKAEAQRVFDLTQESPERFLIPEKQRVEMLNKVSRDVERAERRHKRVKVRNDKVSAFVSGTHEYARAKMKWTCHSLYVQWVLKQLPLVEAEMAQAEAEKSHASQNRGKKRMLSPQEKSPAGPSQKRQKMAQGSLSPADGNLNKPAEGTAQRKEKAQSSRPTKAARKRSCRSADASSLPPGGLRRSARIAARQPPAQPEPRQLRPRPTKKPTRKSETSTGVKGKKGGGVGKKKSGIKTRSKTSRR</sequence>
<dbReference type="EMBL" id="CM046505">
    <property type="protein sequence ID" value="KAI8675418.1"/>
    <property type="molecule type" value="Genomic_DNA"/>
</dbReference>
<dbReference type="Proteomes" id="UP001065298">
    <property type="component" value="Chromosome 3"/>
</dbReference>
<name>A0ACC0R5P3_9HYPO</name>
<organism evidence="1 2">
    <name type="scientific">Fusarium keratoplasticum</name>
    <dbReference type="NCBI Taxonomy" id="1328300"/>
    <lineage>
        <taxon>Eukaryota</taxon>
        <taxon>Fungi</taxon>
        <taxon>Dikarya</taxon>
        <taxon>Ascomycota</taxon>
        <taxon>Pezizomycotina</taxon>
        <taxon>Sordariomycetes</taxon>
        <taxon>Hypocreomycetidae</taxon>
        <taxon>Hypocreales</taxon>
        <taxon>Nectriaceae</taxon>
        <taxon>Fusarium</taxon>
        <taxon>Fusarium solani species complex</taxon>
    </lineage>
</organism>
<evidence type="ECO:0000313" key="2">
    <source>
        <dbReference type="Proteomes" id="UP001065298"/>
    </source>
</evidence>